<evidence type="ECO:0000256" key="1">
    <source>
        <dbReference type="ARBA" id="ARBA00004141"/>
    </source>
</evidence>
<proteinExistence type="inferred from homology"/>
<keyword evidence="8" id="KW-1185">Reference proteome</keyword>
<dbReference type="Pfam" id="PF05805">
    <property type="entry name" value="L6_membrane"/>
    <property type="match status" value="1"/>
</dbReference>
<comment type="caution">
    <text evidence="7">The sequence shown here is derived from an EMBL/GenBank/DDBJ whole genome shotgun (WGS) entry which is preliminary data.</text>
</comment>
<dbReference type="InterPro" id="IPR008661">
    <property type="entry name" value="L6_membrane"/>
</dbReference>
<feature type="transmembrane region" description="Helical" evidence="6">
    <location>
        <begin position="47"/>
        <end position="73"/>
    </location>
</feature>
<keyword evidence="4 6" id="KW-1133">Transmembrane helix</keyword>
<organism evidence="7 8">
    <name type="scientific">Engystomops pustulosus</name>
    <name type="common">Tungara frog</name>
    <name type="synonym">Physalaemus pustulosus</name>
    <dbReference type="NCBI Taxonomy" id="76066"/>
    <lineage>
        <taxon>Eukaryota</taxon>
        <taxon>Metazoa</taxon>
        <taxon>Chordata</taxon>
        <taxon>Craniata</taxon>
        <taxon>Vertebrata</taxon>
        <taxon>Euteleostomi</taxon>
        <taxon>Amphibia</taxon>
        <taxon>Batrachia</taxon>
        <taxon>Anura</taxon>
        <taxon>Neobatrachia</taxon>
        <taxon>Hyloidea</taxon>
        <taxon>Leptodactylidae</taxon>
        <taxon>Leiuperinae</taxon>
        <taxon>Engystomops</taxon>
    </lineage>
</organism>
<feature type="non-terminal residue" evidence="7">
    <location>
        <position position="1"/>
    </location>
</feature>
<dbReference type="EMBL" id="WNYA01000003">
    <property type="protein sequence ID" value="KAG8580410.1"/>
    <property type="molecule type" value="Genomic_DNA"/>
</dbReference>
<comment type="similarity">
    <text evidence="2">Belongs to the L6 tetraspanin family.</text>
</comment>
<reference evidence="7" key="1">
    <citation type="thesis" date="2020" institute="ProQuest LLC" country="789 East Eisenhower Parkway, Ann Arbor, MI, USA">
        <title>Comparative Genomics and Chromosome Evolution.</title>
        <authorList>
            <person name="Mudd A.B."/>
        </authorList>
    </citation>
    <scope>NUCLEOTIDE SEQUENCE</scope>
    <source>
        <strain evidence="7">237g6f4</strain>
        <tissue evidence="7">Blood</tissue>
    </source>
</reference>
<dbReference type="GO" id="GO:0016020">
    <property type="term" value="C:membrane"/>
    <property type="evidence" value="ECO:0007669"/>
    <property type="project" value="UniProtKB-SubCell"/>
</dbReference>
<evidence type="ECO:0000256" key="3">
    <source>
        <dbReference type="ARBA" id="ARBA00022692"/>
    </source>
</evidence>
<evidence type="ECO:0000256" key="6">
    <source>
        <dbReference type="SAM" id="Phobius"/>
    </source>
</evidence>
<evidence type="ECO:0008006" key="9">
    <source>
        <dbReference type="Google" id="ProtNLM"/>
    </source>
</evidence>
<sequence length="174" mass="18818">RQQISRYARYLSGVWAGGFMVLVASIQITVAGFKVNRLSCCGPRCDMFISGISSFVALLGAGISLSVSVAGLFSGPYCLIQEDEETVAQKWGYLKRNLFNNGSTATIPEVSSSGGTCIEPPNIEMWHSSFFILLSVINILQIGLCLSQTVNAIFGVLCGHCDQKKVGVLQYFFA</sequence>
<evidence type="ECO:0000313" key="7">
    <source>
        <dbReference type="EMBL" id="KAG8580410.1"/>
    </source>
</evidence>
<accession>A0AAV7C6Y6</accession>
<evidence type="ECO:0000256" key="4">
    <source>
        <dbReference type="ARBA" id="ARBA00022989"/>
    </source>
</evidence>
<keyword evidence="5 6" id="KW-0472">Membrane</keyword>
<feature type="transmembrane region" description="Helical" evidence="6">
    <location>
        <begin position="14"/>
        <end position="35"/>
    </location>
</feature>
<evidence type="ECO:0000313" key="8">
    <source>
        <dbReference type="Proteomes" id="UP000824782"/>
    </source>
</evidence>
<evidence type="ECO:0000256" key="2">
    <source>
        <dbReference type="ARBA" id="ARBA00006193"/>
    </source>
</evidence>
<comment type="subcellular location">
    <subcellularLocation>
        <location evidence="1">Membrane</location>
        <topology evidence="1">Multi-pass membrane protein</topology>
    </subcellularLocation>
</comment>
<gene>
    <name evidence="7" type="ORF">GDO81_007291</name>
</gene>
<protein>
    <recommendedName>
        <fullName evidence="9">Transmembrane 4 L6 family member 1</fullName>
    </recommendedName>
</protein>
<keyword evidence="3 6" id="KW-0812">Transmembrane</keyword>
<name>A0AAV7C6Y6_ENGPU</name>
<dbReference type="PANTHER" id="PTHR14198:SF25">
    <property type="entry name" value="TRANSMEMBRANE 4 L SIX FAMILY MEMBER 19"/>
    <property type="match status" value="1"/>
</dbReference>
<dbReference type="Proteomes" id="UP000824782">
    <property type="component" value="Unassembled WGS sequence"/>
</dbReference>
<dbReference type="PANTHER" id="PTHR14198">
    <property type="entry name" value="TRANSMEMBRANE 4 L6 FAMILY MEMBER 1-RELATED"/>
    <property type="match status" value="1"/>
</dbReference>
<dbReference type="AlphaFoldDB" id="A0AAV7C6Y6"/>
<evidence type="ECO:0000256" key="5">
    <source>
        <dbReference type="ARBA" id="ARBA00023136"/>
    </source>
</evidence>